<evidence type="ECO:0000313" key="2">
    <source>
        <dbReference type="Proteomes" id="UP000008641"/>
    </source>
</evidence>
<dbReference type="RefSeq" id="WP_013598386.1">
    <property type="nucleotide sequence ID" value="NC_015144.1"/>
</dbReference>
<dbReference type="Proteomes" id="UP000008641">
    <property type="component" value="Chromosome"/>
</dbReference>
<sequence>MNTIKVFHPEETFVYHINKNLCKVVYQGNKTCLLIEIHTNDDLEHVEGDSLQNDFAQLSLFIDDFPINVSTAEQLNGKKVEIPFGFEEVEDEDGEIHEVYYTSLNASEDEYETVKNELVFSKNNQGILSLNWTGYVQDYTGQTNDDVKFVIQTLFEDFDFEDDDFF</sequence>
<name>F0NXK6_WEEVC</name>
<organism evidence="1 2">
    <name type="scientific">Weeksella virosa (strain ATCC 43766 / DSM 16922 / JCM 21250 / CCUG 30538 / CDC 9751 / IAM 14551 / NBRC 16016 / NCTC 11634 / CL345/78)</name>
    <dbReference type="NCBI Taxonomy" id="865938"/>
    <lineage>
        <taxon>Bacteria</taxon>
        <taxon>Pseudomonadati</taxon>
        <taxon>Bacteroidota</taxon>
        <taxon>Flavobacteriia</taxon>
        <taxon>Flavobacteriales</taxon>
        <taxon>Weeksellaceae</taxon>
        <taxon>Weeksella</taxon>
    </lineage>
</organism>
<dbReference type="KEGG" id="wvi:Weevi_1292"/>
<dbReference type="OrthoDB" id="1271812at2"/>
<keyword evidence="2" id="KW-1185">Reference proteome</keyword>
<reference evidence="2" key="2">
    <citation type="journal article" date="2011" name="Stand. Genomic Sci.">
        <title>Complete genome sequence of Weeksella virosa type strain (9751T).</title>
        <authorList>
            <person name="Lang E."/>
            <person name="Teshima H."/>
            <person name="Lucas S."/>
            <person name="Lapidus A."/>
            <person name="Hammon N."/>
            <person name="Deshpande S."/>
            <person name="Nolan M."/>
            <person name="Cheng J."/>
            <person name="Pitluck S."/>
            <person name="Liolios K."/>
            <person name="Pagani I."/>
            <person name="Mikhailova N."/>
            <person name="Ivanova N."/>
            <person name="Mavromatis K."/>
            <person name="Pati A."/>
            <person name="Tapia R."/>
            <person name="Han C."/>
            <person name="Goodwin L."/>
            <person name="Chen A."/>
            <person name="Palaniappan K."/>
            <person name="Land M."/>
            <person name="Hauser L."/>
            <person name="Chang Y."/>
            <person name="Jeffries C."/>
            <person name="Brambilla E."/>
            <person name="Kopitz M."/>
            <person name="Rohde M."/>
            <person name="Goker M."/>
            <person name="Tindall B."/>
            <person name="Detter J."/>
            <person name="Woyke T."/>
            <person name="Bristow J."/>
            <person name="Eisen J."/>
            <person name="Markowitz V."/>
            <person name="Hugenholtz P."/>
            <person name="Klenk H."/>
            <person name="Kyrpides N."/>
        </authorList>
    </citation>
    <scope>NUCLEOTIDE SEQUENCE [LARGE SCALE GENOMIC DNA]</scope>
    <source>
        <strain evidence="2">ATCC 43766 / DSM 16922 / JCM 21250 / NBRC 16016 / NCTC 11634 / CL345/78</strain>
    </source>
</reference>
<gene>
    <name evidence="1" type="ordered locus">Weevi_1292</name>
</gene>
<accession>F0NXK6</accession>
<protein>
    <submittedName>
        <fullName evidence="1">Uncharacterized protein</fullName>
    </submittedName>
</protein>
<dbReference type="HOGENOM" id="CLU_1710389_0_0_10"/>
<dbReference type="eggNOG" id="ENOG50310QP">
    <property type="taxonomic scope" value="Bacteria"/>
</dbReference>
<evidence type="ECO:0000313" key="1">
    <source>
        <dbReference type="EMBL" id="ADX67996.1"/>
    </source>
</evidence>
<dbReference type="AlphaFoldDB" id="F0NXK6"/>
<dbReference type="EMBL" id="CP002455">
    <property type="protein sequence ID" value="ADX67996.1"/>
    <property type="molecule type" value="Genomic_DNA"/>
</dbReference>
<proteinExistence type="predicted"/>
<reference evidence="1 2" key="1">
    <citation type="journal article" date="2011" name="Stand. Genomic Sci.">
        <title>Complete genome sequence of Weeksella virosa type strain (9751).</title>
        <authorList>
            <person name="Lang E."/>
            <person name="Teshima H."/>
            <person name="Lucas S."/>
            <person name="Lapidus A."/>
            <person name="Hammon N."/>
            <person name="Deshpande S."/>
            <person name="Nolan M."/>
            <person name="Cheng J.F."/>
            <person name="Pitluck S."/>
            <person name="Liolios K."/>
            <person name="Pagani I."/>
            <person name="Mikhailova N."/>
            <person name="Ivanova N."/>
            <person name="Mavromatis K."/>
            <person name="Pati A."/>
            <person name="Tapia R."/>
            <person name="Han C."/>
            <person name="Goodwin L."/>
            <person name="Chen A."/>
            <person name="Palaniappan K."/>
            <person name="Land M."/>
            <person name="Hauser L."/>
            <person name="Chang Y.J."/>
            <person name="Jeffries C.D."/>
            <person name="Brambilla E.M."/>
            <person name="Kopitz M."/>
            <person name="Rohde M."/>
            <person name="Goker M."/>
            <person name="Tindall B.J."/>
            <person name="Detter J.C."/>
            <person name="Woyke T."/>
            <person name="Bristow J."/>
            <person name="Eisen J.A."/>
            <person name="Markowitz V."/>
            <person name="Hugenholtz P."/>
            <person name="Klenk H.P."/>
            <person name="Kyrpides N.C."/>
        </authorList>
    </citation>
    <scope>NUCLEOTIDE SEQUENCE [LARGE SCALE GENOMIC DNA]</scope>
    <source>
        <strain evidence="2">ATCC 43766 / DSM 16922 / JCM 21250 / NBRC 16016 / NCTC 11634 / CL345/78</strain>
    </source>
</reference>